<dbReference type="SMART" id="SM00547">
    <property type="entry name" value="ZnF_RBZ"/>
    <property type="match status" value="2"/>
</dbReference>
<keyword evidence="7" id="KW-0677">Repeat</keyword>
<dbReference type="AlphaFoldDB" id="A0A834P9L5"/>
<dbReference type="GO" id="GO:1990168">
    <property type="term" value="P:protein K33-linked deubiquitination"/>
    <property type="evidence" value="ECO:0007669"/>
    <property type="project" value="TreeGrafter"/>
</dbReference>
<evidence type="ECO:0000256" key="12">
    <source>
        <dbReference type="ARBA" id="ARBA00022833"/>
    </source>
</evidence>
<dbReference type="GO" id="GO:0070530">
    <property type="term" value="F:K63-linked polyubiquitin modification-dependent protein binding"/>
    <property type="evidence" value="ECO:0007669"/>
    <property type="project" value="TreeGrafter"/>
</dbReference>
<keyword evidence="11" id="KW-0788">Thiol protease</keyword>
<evidence type="ECO:0000256" key="2">
    <source>
        <dbReference type="ARBA" id="ARBA00005865"/>
    </source>
</evidence>
<evidence type="ECO:0000256" key="8">
    <source>
        <dbReference type="ARBA" id="ARBA00022771"/>
    </source>
</evidence>
<gene>
    <name evidence="17" type="ORF">H0235_002262</name>
</gene>
<keyword evidence="18" id="KW-1185">Reference proteome</keyword>
<dbReference type="PROSITE" id="PS50199">
    <property type="entry name" value="ZF_RANBP2_2"/>
    <property type="match status" value="2"/>
</dbReference>
<evidence type="ECO:0000256" key="13">
    <source>
        <dbReference type="PROSITE-ProRule" id="PRU00322"/>
    </source>
</evidence>
<keyword evidence="6" id="KW-0479">Metal-binding</keyword>
<dbReference type="GO" id="GO:0016477">
    <property type="term" value="P:cell migration"/>
    <property type="evidence" value="ECO:0007669"/>
    <property type="project" value="TreeGrafter"/>
</dbReference>
<protein>
    <recommendedName>
        <fullName evidence="3">ubiquitinyl hydrolase 1</fullName>
        <ecNumber evidence="3">3.4.19.12</ecNumber>
    </recommendedName>
</protein>
<evidence type="ECO:0000256" key="10">
    <source>
        <dbReference type="ARBA" id="ARBA00022801"/>
    </source>
</evidence>
<dbReference type="FunFam" id="1.25.40.560:FF:000002">
    <property type="entry name" value="Ubiquitin thioesterase trabid"/>
    <property type="match status" value="1"/>
</dbReference>
<feature type="domain" description="RanBP2-type" evidence="15">
    <location>
        <begin position="240"/>
        <end position="269"/>
    </location>
</feature>
<dbReference type="GO" id="GO:0071947">
    <property type="term" value="P:protein deubiquitination involved in ubiquitin-dependent protein catabolic process"/>
    <property type="evidence" value="ECO:0007669"/>
    <property type="project" value="TreeGrafter"/>
</dbReference>
<dbReference type="GO" id="GO:0007010">
    <property type="term" value="P:cytoskeleton organization"/>
    <property type="evidence" value="ECO:0007669"/>
    <property type="project" value="TreeGrafter"/>
</dbReference>
<sequence>MTVKTYFLDEVHSFSCRNERRHDEFIQFVEQEVSWATVSRGRAFLYLKRVNIDSQYRRNNFCSINFNQNACPMTKSLLCKKYKITISAKRYRVLPIKNYSLKMNNRLEEAESKWTCEYCTYENWPSSLKCTMCRGAKPLLGEDIYRLRNTSPQRSGSNVASGPVSHISPTDPYNLTSQNYSHNVPAGGMWSCGISSNLHEHLAPLRLGDPPSNLGSNSQVNPPAINLHPERYYNVQTNAHPEKWSCLVCTYENWPKATKCVMCFHPKEKDKRERSATNVGLILPSPERDHNQRGLPSPPHAPYIHQTQREENSAIARRSSHRFTDSRNDSLSTPQSPNNCDYERRLKQLRRHTDWCWLNACLGIVEGDNAPVEAYLASGGDPARQLTHSEVLLLNRSSAFDVGHTLVHLAIRFQREDILATLLSQIEGSGSGVKRVPSYVAPDLAAQIRRHVMNNIRLRKGSFSCYFVTDMATFALPAEVEDLPSIVQEQMLEELLDKEAQQQLEGGGGEPPALNWSLEITERLGSRLHALWNRSAGDCLLDSAMQATWGVFDRDNALRRALADSLQQAGQFFYPRWREYEASQASRMLDFTLEETQWQEDWESLLATAAQPGSALEQLHVFALAHILRRPIIVYGVKYVKSFRGEDIGYARFEGVYLPLLWEPSFCIRSPIALGYTRGHFTALVPIEPYASSRIPPISSHGGGNGPLQQLQIQMQTTFMPLMDREHKLLPIHFLSPDEIGREESILKDWLDVCRTEGGILVAQQKLHKRPLLVAQMLEEWLNHYRRLVQTNNAPFSRPVALQDYSSDGDTEDE</sequence>
<dbReference type="InterPro" id="IPR049768">
    <property type="entry name" value="ZRANB1_OTU"/>
</dbReference>
<evidence type="ECO:0000256" key="1">
    <source>
        <dbReference type="ARBA" id="ARBA00000707"/>
    </source>
</evidence>
<dbReference type="Pfam" id="PF18418">
    <property type="entry name" value="AnkUBD"/>
    <property type="match status" value="1"/>
</dbReference>
<organism evidence="17 18">
    <name type="scientific">Vespula pensylvanica</name>
    <name type="common">Western yellow jacket</name>
    <name type="synonym">Wasp</name>
    <dbReference type="NCBI Taxonomy" id="30213"/>
    <lineage>
        <taxon>Eukaryota</taxon>
        <taxon>Metazoa</taxon>
        <taxon>Ecdysozoa</taxon>
        <taxon>Arthropoda</taxon>
        <taxon>Hexapoda</taxon>
        <taxon>Insecta</taxon>
        <taxon>Pterygota</taxon>
        <taxon>Neoptera</taxon>
        <taxon>Endopterygota</taxon>
        <taxon>Hymenoptera</taxon>
        <taxon>Apocrita</taxon>
        <taxon>Aculeata</taxon>
        <taxon>Vespoidea</taxon>
        <taxon>Vespidae</taxon>
        <taxon>Vespinae</taxon>
        <taxon>Vespula</taxon>
    </lineage>
</organism>
<dbReference type="InterPro" id="IPR051346">
    <property type="entry name" value="OTU_Deubiquitinase"/>
</dbReference>
<keyword evidence="8 13" id="KW-0863">Zinc-finger</keyword>
<dbReference type="InterPro" id="IPR001876">
    <property type="entry name" value="Znf_RanBP2"/>
</dbReference>
<comment type="catalytic activity">
    <reaction evidence="1">
        <text>Thiol-dependent hydrolysis of ester, thioester, amide, peptide and isopeptide bonds formed by the C-terminal Gly of ubiquitin (a 76-residue protein attached to proteins as an intracellular targeting signal).</text>
        <dbReference type="EC" id="3.4.19.12"/>
    </reaction>
</comment>
<dbReference type="InterPro" id="IPR003323">
    <property type="entry name" value="OTU_dom"/>
</dbReference>
<feature type="domain" description="RanBP2-type" evidence="15">
    <location>
        <begin position="110"/>
        <end position="139"/>
    </location>
</feature>
<evidence type="ECO:0000256" key="4">
    <source>
        <dbReference type="ARBA" id="ARBA00022670"/>
    </source>
</evidence>
<feature type="domain" description="OTU" evidence="16">
    <location>
        <begin position="528"/>
        <end position="687"/>
    </location>
</feature>
<dbReference type="PROSITE" id="PS50802">
    <property type="entry name" value="OTU"/>
    <property type="match status" value="1"/>
</dbReference>
<dbReference type="GO" id="GO:0030177">
    <property type="term" value="P:positive regulation of Wnt signaling pathway"/>
    <property type="evidence" value="ECO:0007669"/>
    <property type="project" value="TreeGrafter"/>
</dbReference>
<comment type="caution">
    <text evidence="17">The sequence shown here is derived from an EMBL/GenBank/DDBJ whole genome shotgun (WGS) entry which is preliminary data.</text>
</comment>
<dbReference type="Gene3D" id="1.25.40.560">
    <property type="match status" value="1"/>
</dbReference>
<dbReference type="EMBL" id="JACSDY010000002">
    <property type="protein sequence ID" value="KAF7434071.1"/>
    <property type="molecule type" value="Genomic_DNA"/>
</dbReference>
<evidence type="ECO:0000313" key="17">
    <source>
        <dbReference type="EMBL" id="KAF7434071.1"/>
    </source>
</evidence>
<evidence type="ECO:0000259" key="16">
    <source>
        <dbReference type="PROSITE" id="PS50802"/>
    </source>
</evidence>
<dbReference type="GO" id="GO:0008270">
    <property type="term" value="F:zinc ion binding"/>
    <property type="evidence" value="ECO:0007669"/>
    <property type="project" value="UniProtKB-KW"/>
</dbReference>
<dbReference type="PANTHER" id="PTHR13367:SF28">
    <property type="entry name" value="UBIQUITIN THIOESTERASE ZRANB1"/>
    <property type="match status" value="1"/>
</dbReference>
<dbReference type="InterPro" id="IPR036443">
    <property type="entry name" value="Znf_RanBP2_sf"/>
</dbReference>
<dbReference type="Pfam" id="PF02338">
    <property type="entry name" value="OTU"/>
    <property type="match status" value="1"/>
</dbReference>
<dbReference type="EC" id="3.4.19.12" evidence="3"/>
<feature type="region of interest" description="Disordered" evidence="14">
    <location>
        <begin position="274"/>
        <end position="340"/>
    </location>
</feature>
<name>A0A834P9L5_VESPE</name>
<dbReference type="PANTHER" id="PTHR13367">
    <property type="entry name" value="UBIQUITIN THIOESTERASE"/>
    <property type="match status" value="1"/>
</dbReference>
<comment type="similarity">
    <text evidence="2">Belongs to the peptidase C64 family.</text>
</comment>
<dbReference type="CDD" id="cd22767">
    <property type="entry name" value="OTU_ZRANB1"/>
    <property type="match status" value="1"/>
</dbReference>
<dbReference type="GO" id="GO:0016055">
    <property type="term" value="P:Wnt signaling pathway"/>
    <property type="evidence" value="ECO:0007669"/>
    <property type="project" value="UniProtKB-KW"/>
</dbReference>
<dbReference type="InterPro" id="IPR041294">
    <property type="entry name" value="AnkUBD"/>
</dbReference>
<keyword evidence="4" id="KW-0645">Protease</keyword>
<evidence type="ECO:0000256" key="9">
    <source>
        <dbReference type="ARBA" id="ARBA00022786"/>
    </source>
</evidence>
<dbReference type="Proteomes" id="UP000600918">
    <property type="component" value="Unassembled WGS sequence"/>
</dbReference>
<dbReference type="GO" id="GO:0035523">
    <property type="term" value="P:protein K29-linked deubiquitination"/>
    <property type="evidence" value="ECO:0007669"/>
    <property type="project" value="TreeGrafter"/>
</dbReference>
<proteinExistence type="inferred from homology"/>
<keyword evidence="9" id="KW-0833">Ubl conjugation pathway</keyword>
<keyword evidence="12" id="KW-0862">Zinc</keyword>
<accession>A0A834P9L5</accession>
<evidence type="ECO:0000256" key="5">
    <source>
        <dbReference type="ARBA" id="ARBA00022687"/>
    </source>
</evidence>
<evidence type="ECO:0000256" key="6">
    <source>
        <dbReference type="ARBA" id="ARBA00022723"/>
    </source>
</evidence>
<dbReference type="GO" id="GO:0005634">
    <property type="term" value="C:nucleus"/>
    <property type="evidence" value="ECO:0007669"/>
    <property type="project" value="TreeGrafter"/>
</dbReference>
<evidence type="ECO:0000256" key="3">
    <source>
        <dbReference type="ARBA" id="ARBA00012759"/>
    </source>
</evidence>
<evidence type="ECO:0000313" key="18">
    <source>
        <dbReference type="Proteomes" id="UP000600918"/>
    </source>
</evidence>
<evidence type="ECO:0000256" key="11">
    <source>
        <dbReference type="ARBA" id="ARBA00022807"/>
    </source>
</evidence>
<evidence type="ECO:0000259" key="15">
    <source>
        <dbReference type="PROSITE" id="PS50199"/>
    </source>
</evidence>
<evidence type="ECO:0000256" key="7">
    <source>
        <dbReference type="ARBA" id="ARBA00022737"/>
    </source>
</evidence>
<evidence type="ECO:0000256" key="14">
    <source>
        <dbReference type="SAM" id="MobiDB-lite"/>
    </source>
</evidence>
<dbReference type="GO" id="GO:0004843">
    <property type="term" value="F:cysteine-type deubiquitinase activity"/>
    <property type="evidence" value="ECO:0007669"/>
    <property type="project" value="UniProtKB-EC"/>
</dbReference>
<dbReference type="Gene3D" id="4.10.1060.10">
    <property type="entry name" value="Zinc finger, RanBP2-type"/>
    <property type="match status" value="2"/>
</dbReference>
<dbReference type="SUPFAM" id="SSF90209">
    <property type="entry name" value="Ran binding protein zinc finger-like"/>
    <property type="match status" value="2"/>
</dbReference>
<feature type="compositionally biased region" description="Polar residues" evidence="14">
    <location>
        <begin position="329"/>
        <end position="339"/>
    </location>
</feature>
<keyword evidence="10" id="KW-0378">Hydrolase</keyword>
<reference evidence="17" key="1">
    <citation type="journal article" date="2020" name="G3 (Bethesda)">
        <title>High-Quality Assemblies for Three Invasive Social Wasps from the &lt;i&gt;Vespula&lt;/i&gt; Genus.</title>
        <authorList>
            <person name="Harrop T.W.R."/>
            <person name="Guhlin J."/>
            <person name="McLaughlin G.M."/>
            <person name="Permina E."/>
            <person name="Stockwell P."/>
            <person name="Gilligan J."/>
            <person name="Le Lec M.F."/>
            <person name="Gruber M.A.M."/>
            <person name="Quinn O."/>
            <person name="Lovegrove M."/>
            <person name="Duncan E.J."/>
            <person name="Remnant E.J."/>
            <person name="Van Eeckhoven J."/>
            <person name="Graham B."/>
            <person name="Knapp R.A."/>
            <person name="Langford K.W."/>
            <person name="Kronenberg Z."/>
            <person name="Press M.O."/>
            <person name="Eacker S.M."/>
            <person name="Wilson-Rankin E.E."/>
            <person name="Purcell J."/>
            <person name="Lester P.J."/>
            <person name="Dearden P.K."/>
        </authorList>
    </citation>
    <scope>NUCLEOTIDE SEQUENCE</scope>
    <source>
        <strain evidence="17">Volc-1</strain>
    </source>
</reference>
<dbReference type="PROSITE" id="PS01358">
    <property type="entry name" value="ZF_RANBP2_1"/>
    <property type="match status" value="2"/>
</dbReference>
<keyword evidence="5" id="KW-0879">Wnt signaling pathway</keyword>
<dbReference type="GO" id="GO:0005737">
    <property type="term" value="C:cytoplasm"/>
    <property type="evidence" value="ECO:0007669"/>
    <property type="project" value="TreeGrafter"/>
</dbReference>
<dbReference type="Pfam" id="PF00641">
    <property type="entry name" value="Zn_ribbon_RanBP"/>
    <property type="match status" value="2"/>
</dbReference>